<keyword evidence="2 7" id="KW-0812">Transmembrane</keyword>
<dbReference type="GO" id="GO:0016020">
    <property type="term" value="C:membrane"/>
    <property type="evidence" value="ECO:0007669"/>
    <property type="project" value="GOC"/>
</dbReference>
<sequence>MPFNLPDFETLKHYLEPAFYLTDPERRVFVGYLLASLVLAIVVLSRQPASFWPTIKQIFNPRLWRHPSVLLDIKLISVNHLFWIFMLAPFFGSQIATAIATKRVLVDLFGRGDFLSWSTLNVSLLYTVALFVADDFARFFTHLCYHKIPLLWRFHAVHHSATILTPLTLYRVHIVEVILNAMRSIFVAGVIGGIFIWLFTGKIAPLEILGVSIFSLMFNLAGANLRHSPIWLGYGKVEKWVLSPAQHQIHHSANPAHFDKNFGVMIALWDRIFGTWVASEQTQVNTFGLSEDAEVKQTLRHHLTGL</sequence>
<dbReference type="EMBL" id="CACSII010000003">
    <property type="protein sequence ID" value="CAA0094321.1"/>
    <property type="molecule type" value="Genomic_DNA"/>
</dbReference>
<evidence type="ECO:0000313" key="9">
    <source>
        <dbReference type="EMBL" id="CAA0094321.1"/>
    </source>
</evidence>
<evidence type="ECO:0000256" key="5">
    <source>
        <dbReference type="ARBA" id="ARBA00023098"/>
    </source>
</evidence>
<keyword evidence="3 7" id="KW-1133">Transmembrane helix</keyword>
<organism evidence="9 10">
    <name type="scientific">BD1-7 clade bacterium</name>
    <dbReference type="NCBI Taxonomy" id="2029982"/>
    <lineage>
        <taxon>Bacteria</taxon>
        <taxon>Pseudomonadati</taxon>
        <taxon>Pseudomonadota</taxon>
        <taxon>Gammaproteobacteria</taxon>
        <taxon>Cellvibrionales</taxon>
        <taxon>Spongiibacteraceae</taxon>
        <taxon>BD1-7 clade</taxon>
    </lineage>
</organism>
<dbReference type="GO" id="GO:0050479">
    <property type="term" value="F:glyceryl-ether monooxygenase activity"/>
    <property type="evidence" value="ECO:0007669"/>
    <property type="project" value="TreeGrafter"/>
</dbReference>
<keyword evidence="6 7" id="KW-0472">Membrane</keyword>
<dbReference type="GO" id="GO:0006643">
    <property type="term" value="P:membrane lipid metabolic process"/>
    <property type="evidence" value="ECO:0007669"/>
    <property type="project" value="TreeGrafter"/>
</dbReference>
<feature type="transmembrane region" description="Helical" evidence="7">
    <location>
        <begin position="81"/>
        <end position="102"/>
    </location>
</feature>
<name>A0A5S9NUC5_9GAMM</name>
<feature type="transmembrane region" description="Helical" evidence="7">
    <location>
        <begin position="203"/>
        <end position="221"/>
    </location>
</feature>
<dbReference type="Proteomes" id="UP000434580">
    <property type="component" value="Unassembled WGS sequence"/>
</dbReference>
<feature type="domain" description="Fatty acid hydroxylase" evidence="8">
    <location>
        <begin position="128"/>
        <end position="275"/>
    </location>
</feature>
<gene>
    <name evidence="9" type="ORF">DPBNPPHM_03191</name>
</gene>
<keyword evidence="4" id="KW-0560">Oxidoreductase</keyword>
<dbReference type="AlphaFoldDB" id="A0A5S9NUC5"/>
<dbReference type="GO" id="GO:0008610">
    <property type="term" value="P:lipid biosynthetic process"/>
    <property type="evidence" value="ECO:0007669"/>
    <property type="project" value="InterPro"/>
</dbReference>
<proteinExistence type="predicted"/>
<dbReference type="InterPro" id="IPR051689">
    <property type="entry name" value="Sterol_desaturase/TMEM195"/>
</dbReference>
<evidence type="ECO:0000256" key="3">
    <source>
        <dbReference type="ARBA" id="ARBA00022989"/>
    </source>
</evidence>
<evidence type="ECO:0000256" key="2">
    <source>
        <dbReference type="ARBA" id="ARBA00022692"/>
    </source>
</evidence>
<feature type="transmembrane region" description="Helical" evidence="7">
    <location>
        <begin position="29"/>
        <end position="46"/>
    </location>
</feature>
<reference evidence="9 10" key="1">
    <citation type="submission" date="2019-11" db="EMBL/GenBank/DDBJ databases">
        <authorList>
            <person name="Holert J."/>
        </authorList>
    </citation>
    <scope>NUCLEOTIDE SEQUENCE [LARGE SCALE GENOMIC DNA]</scope>
    <source>
        <strain evidence="9">BC5_2</strain>
    </source>
</reference>
<evidence type="ECO:0000259" key="8">
    <source>
        <dbReference type="Pfam" id="PF04116"/>
    </source>
</evidence>
<evidence type="ECO:0000313" key="10">
    <source>
        <dbReference type="Proteomes" id="UP000434580"/>
    </source>
</evidence>
<dbReference type="GO" id="GO:0012505">
    <property type="term" value="C:endomembrane system"/>
    <property type="evidence" value="ECO:0007669"/>
    <property type="project" value="UniProtKB-SubCell"/>
</dbReference>
<feature type="transmembrane region" description="Helical" evidence="7">
    <location>
        <begin position="177"/>
        <end position="197"/>
    </location>
</feature>
<keyword evidence="5" id="KW-0443">Lipid metabolism</keyword>
<feature type="transmembrane region" description="Helical" evidence="7">
    <location>
        <begin position="114"/>
        <end position="133"/>
    </location>
</feature>
<dbReference type="PANTHER" id="PTHR21624">
    <property type="entry name" value="STEROL DESATURASE-RELATED PROTEIN"/>
    <property type="match status" value="1"/>
</dbReference>
<dbReference type="GO" id="GO:0005506">
    <property type="term" value="F:iron ion binding"/>
    <property type="evidence" value="ECO:0007669"/>
    <property type="project" value="InterPro"/>
</dbReference>
<comment type="subcellular location">
    <subcellularLocation>
        <location evidence="1">Endomembrane system</location>
        <topology evidence="1">Multi-pass membrane protein</topology>
    </subcellularLocation>
</comment>
<dbReference type="OrthoDB" id="9770329at2"/>
<accession>A0A5S9NUC5</accession>
<evidence type="ECO:0000256" key="7">
    <source>
        <dbReference type="SAM" id="Phobius"/>
    </source>
</evidence>
<dbReference type="PANTHER" id="PTHR21624:SF1">
    <property type="entry name" value="ALKYLGLYCEROL MONOOXYGENASE"/>
    <property type="match status" value="1"/>
</dbReference>
<protein>
    <recommendedName>
        <fullName evidence="8">Fatty acid hydroxylase domain-containing protein</fullName>
    </recommendedName>
</protein>
<evidence type="ECO:0000256" key="1">
    <source>
        <dbReference type="ARBA" id="ARBA00004127"/>
    </source>
</evidence>
<dbReference type="InterPro" id="IPR006694">
    <property type="entry name" value="Fatty_acid_hydroxylase"/>
</dbReference>
<evidence type="ECO:0000256" key="6">
    <source>
        <dbReference type="ARBA" id="ARBA00023136"/>
    </source>
</evidence>
<dbReference type="Pfam" id="PF04116">
    <property type="entry name" value="FA_hydroxylase"/>
    <property type="match status" value="1"/>
</dbReference>
<evidence type="ECO:0000256" key="4">
    <source>
        <dbReference type="ARBA" id="ARBA00023002"/>
    </source>
</evidence>